<comment type="caution">
    <text evidence="2">The sequence shown here is derived from an EMBL/GenBank/DDBJ whole genome shotgun (WGS) entry which is preliminary data.</text>
</comment>
<name>A0ABX9DZE7_9PSEU</name>
<dbReference type="Pfam" id="PF06527">
    <property type="entry name" value="TniQ"/>
    <property type="match status" value="1"/>
</dbReference>
<proteinExistence type="predicted"/>
<evidence type="ECO:0000313" key="3">
    <source>
        <dbReference type="Proteomes" id="UP000248714"/>
    </source>
</evidence>
<dbReference type="InterPro" id="IPR009492">
    <property type="entry name" value="TniQ"/>
</dbReference>
<sequence>MTAHRRPLPRSLDPLPDESIVGFVLRLAYRLDLTPARVVTLTGLNTGHHNNAAALGLTVHVVPAARDAFAHATKLTPAETDTLFLSALGDRYPAAKPTRGPNRWGSTTYFDRWLFTRSTRYCPDCLAGDDTQLGRELGGAWRRTWRLPVVFACTEHHRFLDHHCPACRQPVHVKRGTGHSRWTTTRLHPTQCRSTVGLVARGVKRNACAAWLAARDRPASTPCAAMLGLQHRILAALDTDRPDRIDVLGHETLARHYFVDLQMLAYLIRVSWPYGRDLVPTRDLGDAFDEHLSDLIEQHESTAHYATSRGRSQGIQHRHKSPPLDAVACATLLATADSLLTLSSPPELSTVLRRLLAHDDRRPGRAAWSRTFLEDRPACSPGMRLAVAPVLQTYTRARRPRGLHAPIRRTPFGPAQIAQFLQQDWYDQHFGHFTGIAEVHLRRGAALHLCQLAAGGSIKQAAQRLGLPDTPATHTRCYSSTKALHRWARARDDPHEFDTALHRLVDQLDTTPHLIDYGQRRTALRGDWCIDPTTWSWLTSQLPSAEGIPGPTPQLGDRKRQSASIYVWARVTGTEHVFAPHPLRDQQPAHQHDAWRLSDYAFWARLRQPRTRPHNTALRQLLDTYTRDLAGHIDLTGDADHQPWKTAR</sequence>
<evidence type="ECO:0000259" key="1">
    <source>
        <dbReference type="Pfam" id="PF06527"/>
    </source>
</evidence>
<dbReference type="EMBL" id="QLTT01000013">
    <property type="protein sequence ID" value="RAS59722.1"/>
    <property type="molecule type" value="Genomic_DNA"/>
</dbReference>
<reference evidence="2 3" key="1">
    <citation type="submission" date="2018-06" db="EMBL/GenBank/DDBJ databases">
        <title>Genomic Encyclopedia of Type Strains, Phase IV (KMG-IV): sequencing the most valuable type-strain genomes for metagenomic binning, comparative biology and taxonomic classification.</title>
        <authorList>
            <person name="Goeker M."/>
        </authorList>
    </citation>
    <scope>NUCLEOTIDE SEQUENCE [LARGE SCALE GENOMIC DNA]</scope>
    <source>
        <strain evidence="2 3">DSM 45479</strain>
    </source>
</reference>
<dbReference type="RefSeq" id="WP_112231440.1">
    <property type="nucleotide sequence ID" value="NZ_QLTT01000013.1"/>
</dbReference>
<accession>A0ABX9DZE7</accession>
<feature type="domain" description="TniQ" evidence="1">
    <location>
        <begin position="9"/>
        <end position="160"/>
    </location>
</feature>
<dbReference type="Proteomes" id="UP000248714">
    <property type="component" value="Unassembled WGS sequence"/>
</dbReference>
<keyword evidence="3" id="KW-1185">Reference proteome</keyword>
<gene>
    <name evidence="2" type="ORF">C8D87_11322</name>
</gene>
<organism evidence="2 3">
    <name type="scientific">Lentzea atacamensis</name>
    <dbReference type="NCBI Taxonomy" id="531938"/>
    <lineage>
        <taxon>Bacteria</taxon>
        <taxon>Bacillati</taxon>
        <taxon>Actinomycetota</taxon>
        <taxon>Actinomycetes</taxon>
        <taxon>Pseudonocardiales</taxon>
        <taxon>Pseudonocardiaceae</taxon>
        <taxon>Lentzea</taxon>
    </lineage>
</organism>
<protein>
    <submittedName>
        <fullName evidence="2">TniQ protein</fullName>
    </submittedName>
</protein>
<evidence type="ECO:0000313" key="2">
    <source>
        <dbReference type="EMBL" id="RAS59722.1"/>
    </source>
</evidence>